<name>A0A1S6U6S7_9BACT</name>
<dbReference type="KEGG" id="cpin:CPIN18020_0623"/>
<accession>A0A1S6U6S7</accession>
<dbReference type="SUPFAM" id="SSF81901">
    <property type="entry name" value="HCP-like"/>
    <property type="match status" value="1"/>
</dbReference>
<organism evidence="1 2">
    <name type="scientific">Campylobacter pinnipediorum subsp. caledonicus</name>
    <dbReference type="NCBI Taxonomy" id="1874362"/>
    <lineage>
        <taxon>Bacteria</taxon>
        <taxon>Pseudomonadati</taxon>
        <taxon>Campylobacterota</taxon>
        <taxon>Epsilonproteobacteria</taxon>
        <taxon>Campylobacterales</taxon>
        <taxon>Campylobacteraceae</taxon>
        <taxon>Campylobacter</taxon>
    </lineage>
</organism>
<dbReference type="Proteomes" id="UP000190868">
    <property type="component" value="Chromosome"/>
</dbReference>
<sequence length="140" mass="16304">MKKFILVLMVIYSSFGFDIDDFDKGVLYLNNGNFKDAYDIFYEGCELNDDMSCNELGFMYINKQVTKDIDNTVNDKDIVKIGISYIFKSCELGNINACSDIVDLKNRLNVDDEIYNKSNKKYEELEQQYLIQDDLNATKY</sequence>
<gene>
    <name evidence="1" type="ORF">CPIN18021_0628</name>
</gene>
<evidence type="ECO:0000313" key="1">
    <source>
        <dbReference type="EMBL" id="AQW87448.1"/>
    </source>
</evidence>
<reference evidence="2" key="1">
    <citation type="submission" date="2016-09" db="EMBL/GenBank/DDBJ databases">
        <title>Comparative genomics of the Campylobacter concisus group.</title>
        <authorList>
            <person name="Miller W.G."/>
            <person name="Yee E."/>
            <person name="Chapman M.H."/>
            <person name="Huynh S."/>
            <person name="Bono J.L."/>
            <person name="On S.L.W."/>
            <person name="StLeger J."/>
            <person name="Foster G."/>
            <person name="Parker C.T."/>
        </authorList>
    </citation>
    <scope>NUCLEOTIDE SEQUENCE [LARGE SCALE GENOMIC DNA]</scope>
    <source>
        <strain evidence="2">RM18021</strain>
    </source>
</reference>
<evidence type="ECO:0000313" key="2">
    <source>
        <dbReference type="Proteomes" id="UP000190868"/>
    </source>
</evidence>
<protein>
    <recommendedName>
        <fullName evidence="3">Beta-lactamase</fullName>
    </recommendedName>
</protein>
<dbReference type="GeneID" id="56566261"/>
<dbReference type="Gene3D" id="1.25.40.10">
    <property type="entry name" value="Tetratricopeptide repeat domain"/>
    <property type="match status" value="1"/>
</dbReference>
<keyword evidence="2" id="KW-1185">Reference proteome</keyword>
<evidence type="ECO:0008006" key="3">
    <source>
        <dbReference type="Google" id="ProtNLM"/>
    </source>
</evidence>
<dbReference type="AlphaFoldDB" id="A0A1S6U6S7"/>
<proteinExistence type="predicted"/>
<dbReference type="RefSeq" id="WP_078423105.1">
    <property type="nucleotide sequence ID" value="NZ_CP017018.1"/>
</dbReference>
<dbReference type="EMBL" id="CP017258">
    <property type="protein sequence ID" value="AQW87448.1"/>
    <property type="molecule type" value="Genomic_DNA"/>
</dbReference>
<dbReference type="InterPro" id="IPR011990">
    <property type="entry name" value="TPR-like_helical_dom_sf"/>
</dbReference>